<name>A0ACC6M762_9BACI</name>
<evidence type="ECO:0000313" key="2">
    <source>
        <dbReference type="Proteomes" id="UP001277972"/>
    </source>
</evidence>
<organism evidence="1 2">
    <name type="scientific">Gracilibacillus pellucidus</name>
    <dbReference type="NCBI Taxonomy" id="3095368"/>
    <lineage>
        <taxon>Bacteria</taxon>
        <taxon>Bacillati</taxon>
        <taxon>Bacillota</taxon>
        <taxon>Bacilli</taxon>
        <taxon>Bacillales</taxon>
        <taxon>Bacillaceae</taxon>
        <taxon>Gracilibacillus</taxon>
    </lineage>
</organism>
<reference evidence="1" key="1">
    <citation type="submission" date="2023-11" db="EMBL/GenBank/DDBJ databases">
        <title>Gracilibacillus pellucida a moderately halophilic bacterium isolated from saline soil in Xinjiang province.</title>
        <authorList>
            <person name="Zhang Z."/>
            <person name="Tan F."/>
            <person name="Wang Y."/>
            <person name="Xia M."/>
        </authorList>
    </citation>
    <scope>NUCLEOTIDE SEQUENCE</scope>
    <source>
        <strain evidence="1">S3-1-1</strain>
    </source>
</reference>
<dbReference type="Proteomes" id="UP001277972">
    <property type="component" value="Unassembled WGS sequence"/>
</dbReference>
<protein>
    <submittedName>
        <fullName evidence="1">DUF2798 domain-containing protein</fullName>
    </submittedName>
</protein>
<proteinExistence type="predicted"/>
<accession>A0ACC6M762</accession>
<keyword evidence="2" id="KW-1185">Reference proteome</keyword>
<comment type="caution">
    <text evidence="1">The sequence shown here is derived from an EMBL/GenBank/DDBJ whole genome shotgun (WGS) entry which is preliminary data.</text>
</comment>
<dbReference type="EMBL" id="JAWZSR010000006">
    <property type="protein sequence ID" value="MDX8046602.1"/>
    <property type="molecule type" value="Genomic_DNA"/>
</dbReference>
<sequence>MPKNKQESLIFGVIMCFGMVAVMASYNLLLNGDMEHLSMQTVLTEFGLGFIVALVLDLFIVGPLAKKITFALPFKKDKKIKVVLVLSSMMIVGMVFFMSLFGLAMTYFAHGLSGETWLVLYGAIYVKNFIVALPLQLIVMGPLVRYIFTNFIQKNNLQTN</sequence>
<evidence type="ECO:0000313" key="1">
    <source>
        <dbReference type="EMBL" id="MDX8046602.1"/>
    </source>
</evidence>
<gene>
    <name evidence="1" type="ORF">SH601_11475</name>
</gene>